<dbReference type="AlphaFoldDB" id="A0A0V1ID58"/>
<protein>
    <submittedName>
        <fullName evidence="2">Uncharacterized protein</fullName>
    </submittedName>
</protein>
<evidence type="ECO:0000256" key="1">
    <source>
        <dbReference type="SAM" id="Phobius"/>
    </source>
</evidence>
<keyword evidence="1" id="KW-0812">Transmembrane</keyword>
<evidence type="ECO:0000313" key="4">
    <source>
        <dbReference type="Proteomes" id="UP000054805"/>
    </source>
</evidence>
<sequence>MPFQKEQTTSRNDVQQTTNAIHYLNFITIYAGTVALFSLLGIYSHDLFVECEIESETYN</sequence>
<dbReference type="Proteomes" id="UP000054826">
    <property type="component" value="Unassembled WGS sequence"/>
</dbReference>
<keyword evidence="1" id="KW-0472">Membrane</keyword>
<evidence type="ECO:0000313" key="5">
    <source>
        <dbReference type="Proteomes" id="UP000054826"/>
    </source>
</evidence>
<comment type="caution">
    <text evidence="2">The sequence shown here is derived from an EMBL/GenBank/DDBJ whole genome shotgun (WGS) entry which is preliminary data.</text>
</comment>
<gene>
    <name evidence="2" type="ORF">T4B_15468</name>
    <name evidence="3" type="ORF">T4C_1596</name>
</gene>
<evidence type="ECO:0000313" key="3">
    <source>
        <dbReference type="EMBL" id="KRZ38294.1"/>
    </source>
</evidence>
<dbReference type="Proteomes" id="UP000054805">
    <property type="component" value="Unassembled WGS sequence"/>
</dbReference>
<accession>A0A0V1ID58</accession>
<evidence type="ECO:0000313" key="2">
    <source>
        <dbReference type="EMBL" id="KRZ20758.1"/>
    </source>
</evidence>
<feature type="transmembrane region" description="Helical" evidence="1">
    <location>
        <begin position="20"/>
        <end position="43"/>
    </location>
</feature>
<name>A0A0V1ID58_TRIPS</name>
<keyword evidence="4" id="KW-1185">Reference proteome</keyword>
<organism evidence="2 4">
    <name type="scientific">Trichinella pseudospiralis</name>
    <name type="common">Parasitic roundworm</name>
    <dbReference type="NCBI Taxonomy" id="6337"/>
    <lineage>
        <taxon>Eukaryota</taxon>
        <taxon>Metazoa</taxon>
        <taxon>Ecdysozoa</taxon>
        <taxon>Nematoda</taxon>
        <taxon>Enoplea</taxon>
        <taxon>Dorylaimia</taxon>
        <taxon>Trichinellida</taxon>
        <taxon>Trichinellidae</taxon>
        <taxon>Trichinella</taxon>
    </lineage>
</organism>
<dbReference type="EMBL" id="JYDS01000229">
    <property type="protein sequence ID" value="KRZ20758.1"/>
    <property type="molecule type" value="Genomic_DNA"/>
</dbReference>
<dbReference type="EMBL" id="JYDV01000047">
    <property type="protein sequence ID" value="KRZ38294.1"/>
    <property type="molecule type" value="Genomic_DNA"/>
</dbReference>
<proteinExistence type="predicted"/>
<reference evidence="4 5" key="1">
    <citation type="submission" date="2015-01" db="EMBL/GenBank/DDBJ databases">
        <title>Evolution of Trichinella species and genotypes.</title>
        <authorList>
            <person name="Korhonen P.K."/>
            <person name="Edoardo P."/>
            <person name="Giuseppe L.R."/>
            <person name="Gasser R.B."/>
        </authorList>
    </citation>
    <scope>NUCLEOTIDE SEQUENCE [LARGE SCALE GENOMIC DNA]</scope>
    <source>
        <strain evidence="3">ISS176</strain>
        <strain evidence="2">ISS588</strain>
    </source>
</reference>
<keyword evidence="1" id="KW-1133">Transmembrane helix</keyword>